<feature type="transmembrane region" description="Helical" evidence="1">
    <location>
        <begin position="273"/>
        <end position="291"/>
    </location>
</feature>
<evidence type="ECO:0000313" key="3">
    <source>
        <dbReference type="EMBL" id="KID48245.1"/>
    </source>
</evidence>
<dbReference type="InterPro" id="IPR000620">
    <property type="entry name" value="EamA_dom"/>
</dbReference>
<keyword evidence="1" id="KW-0812">Transmembrane</keyword>
<feature type="domain" description="EamA" evidence="2">
    <location>
        <begin position="14"/>
        <end position="145"/>
    </location>
</feature>
<dbReference type="SUPFAM" id="SSF103481">
    <property type="entry name" value="Multidrug resistance efflux transporter EmrE"/>
    <property type="match status" value="2"/>
</dbReference>
<feature type="transmembrane region" description="Helical" evidence="1">
    <location>
        <begin position="46"/>
        <end position="64"/>
    </location>
</feature>
<keyword evidence="1" id="KW-0472">Membrane</keyword>
<evidence type="ECO:0000256" key="1">
    <source>
        <dbReference type="SAM" id="Phobius"/>
    </source>
</evidence>
<feature type="transmembrane region" description="Helical" evidence="1">
    <location>
        <begin position="190"/>
        <end position="210"/>
    </location>
</feature>
<dbReference type="Pfam" id="PF00892">
    <property type="entry name" value="EamA"/>
    <property type="match status" value="2"/>
</dbReference>
<dbReference type="InterPro" id="IPR037185">
    <property type="entry name" value="EmrE-like"/>
</dbReference>
<dbReference type="Proteomes" id="UP000031184">
    <property type="component" value="Unassembled WGS sequence"/>
</dbReference>
<dbReference type="InterPro" id="IPR052756">
    <property type="entry name" value="Alkyne_AA_exporter"/>
</dbReference>
<feature type="transmembrane region" description="Helical" evidence="1">
    <location>
        <begin position="216"/>
        <end position="236"/>
    </location>
</feature>
<evidence type="ECO:0000313" key="4">
    <source>
        <dbReference type="Proteomes" id="UP000031184"/>
    </source>
</evidence>
<dbReference type="EMBL" id="AUZI01000027">
    <property type="protein sequence ID" value="KID48245.1"/>
    <property type="molecule type" value="Genomic_DNA"/>
</dbReference>
<comment type="caution">
    <text evidence="3">The sequence shown here is derived from an EMBL/GenBank/DDBJ whole genome shotgun (WGS) entry which is preliminary data.</text>
</comment>
<feature type="transmembrane region" description="Helical" evidence="1">
    <location>
        <begin position="153"/>
        <end position="170"/>
    </location>
</feature>
<dbReference type="PANTHER" id="PTHR12715">
    <property type="entry name" value="TRANSPORTER, DRUG/METABOLITE EXPORTER FAMILY"/>
    <property type="match status" value="1"/>
</dbReference>
<feature type="transmembrane region" description="Helical" evidence="1">
    <location>
        <begin position="76"/>
        <end position="98"/>
    </location>
</feature>
<feature type="transmembrane region" description="Helical" evidence="1">
    <location>
        <begin position="248"/>
        <end position="267"/>
    </location>
</feature>
<keyword evidence="1" id="KW-1133">Transmembrane helix</keyword>
<dbReference type="PATRIC" id="fig|1226633.4.peg.2243"/>
<dbReference type="PANTHER" id="PTHR12715:SF4">
    <property type="entry name" value="EAMA DOMAIN-CONTAINING PROTEIN"/>
    <property type="match status" value="1"/>
</dbReference>
<dbReference type="AlphaFoldDB" id="A0A0B4EMV3"/>
<feature type="transmembrane region" description="Helical" evidence="1">
    <location>
        <begin position="129"/>
        <end position="147"/>
    </location>
</feature>
<dbReference type="GO" id="GO:0016020">
    <property type="term" value="C:membrane"/>
    <property type="evidence" value="ECO:0007669"/>
    <property type="project" value="InterPro"/>
</dbReference>
<reference evidence="3 4" key="1">
    <citation type="submission" date="2013-08" db="EMBL/GenBank/DDBJ databases">
        <title>An opportunistic ruminal bacterium that causes liver abscesses in cattle.</title>
        <authorList>
            <person name="Benahmed F.H."/>
            <person name="Rasmussen M."/>
            <person name="Harbottle H."/>
            <person name="Soppet D."/>
            <person name="Nagaraja T.G."/>
            <person name="Davidson M."/>
        </authorList>
    </citation>
    <scope>NUCLEOTIDE SEQUENCE [LARGE SCALE GENOMIC DNA]</scope>
    <source>
        <strain evidence="3 4">B35</strain>
    </source>
</reference>
<feature type="transmembrane region" description="Helical" evidence="1">
    <location>
        <begin position="12"/>
        <end position="34"/>
    </location>
</feature>
<feature type="domain" description="EamA" evidence="2">
    <location>
        <begin position="155"/>
        <end position="289"/>
    </location>
</feature>
<proteinExistence type="predicted"/>
<gene>
    <name evidence="3" type="ORF">C095_11060</name>
</gene>
<sequence length="328" mass="37394">MMKKNTAKKYAAKFYAFLAVFFWASAFVSTKIVLQSGQLSAMDLGMLRYFFAGILLIPLAFFCKIRLPNSRDLPKFAISGILGYTAYMFFFNTASTMISPSTASVINAVCPGLTAVFAYFLFSEKISWKGILGLFISFVGILFLSLWNASFSLNIGVLYMFVAAICLSMYNISQRSFVQRYNAMETMTYCLLAGSFFLLLCHGKSLLLIPDLSQQMWRHLIYLAMFPSILSYYCWAKAMQCCRKTSEVTNFMFVTPMIATLLSFLMIKEFPTWSSYFGGALILSGMILFQMEKIKNKNLFIKNDIYSTGKDVIFIIIRKFYKFSLSIF</sequence>
<protein>
    <submittedName>
        <fullName evidence="3">Membrane protein</fullName>
    </submittedName>
</protein>
<accession>A0A0B4EMV3</accession>
<name>A0A0B4EMV3_9FUSO</name>
<organism evidence="3 4">
    <name type="scientific">Fusobacterium necrophorum subsp. funduliforme B35</name>
    <dbReference type="NCBI Taxonomy" id="1226633"/>
    <lineage>
        <taxon>Bacteria</taxon>
        <taxon>Fusobacteriati</taxon>
        <taxon>Fusobacteriota</taxon>
        <taxon>Fusobacteriia</taxon>
        <taxon>Fusobacteriales</taxon>
        <taxon>Fusobacteriaceae</taxon>
        <taxon>Fusobacterium</taxon>
    </lineage>
</organism>
<feature type="transmembrane region" description="Helical" evidence="1">
    <location>
        <begin position="104"/>
        <end position="122"/>
    </location>
</feature>
<evidence type="ECO:0000259" key="2">
    <source>
        <dbReference type="Pfam" id="PF00892"/>
    </source>
</evidence>